<feature type="domain" description="Helicase C-terminal" evidence="7">
    <location>
        <begin position="368"/>
        <end position="516"/>
    </location>
</feature>
<organism evidence="8 9">
    <name type="scientific">Chlamydomonas eustigma</name>
    <dbReference type="NCBI Taxonomy" id="1157962"/>
    <lineage>
        <taxon>Eukaryota</taxon>
        <taxon>Viridiplantae</taxon>
        <taxon>Chlorophyta</taxon>
        <taxon>core chlorophytes</taxon>
        <taxon>Chlorophyceae</taxon>
        <taxon>CS clade</taxon>
        <taxon>Chlamydomonadales</taxon>
        <taxon>Chlamydomonadaceae</taxon>
        <taxon>Chlamydomonas</taxon>
    </lineage>
</organism>
<dbReference type="PROSITE" id="PS51194">
    <property type="entry name" value="HELICASE_CTER"/>
    <property type="match status" value="1"/>
</dbReference>
<proteinExistence type="inferred from homology"/>
<dbReference type="SUPFAM" id="SSF52540">
    <property type="entry name" value="P-loop containing nucleoside triphosphate hydrolases"/>
    <property type="match status" value="1"/>
</dbReference>
<dbReference type="GO" id="GO:0016787">
    <property type="term" value="F:hydrolase activity"/>
    <property type="evidence" value="ECO:0007669"/>
    <property type="project" value="UniProtKB-KW"/>
</dbReference>
<protein>
    <recommendedName>
        <fullName evidence="5">ATP-dependent RNA helicase</fullName>
        <ecNumber evidence="5">3.6.4.13</ecNumber>
    </recommendedName>
</protein>
<evidence type="ECO:0000256" key="1">
    <source>
        <dbReference type="ARBA" id="ARBA00022741"/>
    </source>
</evidence>
<evidence type="ECO:0000259" key="7">
    <source>
        <dbReference type="PROSITE" id="PS51194"/>
    </source>
</evidence>
<comment type="caution">
    <text evidence="8">The sequence shown here is derived from an EMBL/GenBank/DDBJ whole genome shotgun (WGS) entry which is preliminary data.</text>
</comment>
<keyword evidence="1 5" id="KW-0547">Nucleotide-binding</keyword>
<evidence type="ECO:0000313" key="8">
    <source>
        <dbReference type="EMBL" id="GAX75525.1"/>
    </source>
</evidence>
<dbReference type="Pfam" id="PF00271">
    <property type="entry name" value="Helicase_C"/>
    <property type="match status" value="1"/>
</dbReference>
<comment type="function">
    <text evidence="5">RNA helicase.</text>
</comment>
<comment type="similarity">
    <text evidence="5">Belongs to the DEAD box helicase family.</text>
</comment>
<reference evidence="8 9" key="1">
    <citation type="submission" date="2017-08" db="EMBL/GenBank/DDBJ databases">
        <title>Acidophilic green algal genome provides insights into adaptation to an acidic environment.</title>
        <authorList>
            <person name="Hirooka S."/>
            <person name="Hirose Y."/>
            <person name="Kanesaki Y."/>
            <person name="Higuchi S."/>
            <person name="Fujiwara T."/>
            <person name="Onuma R."/>
            <person name="Era A."/>
            <person name="Ohbayashi R."/>
            <person name="Uzuka A."/>
            <person name="Nozaki H."/>
            <person name="Yoshikawa H."/>
            <person name="Miyagishima S.Y."/>
        </authorList>
    </citation>
    <scope>NUCLEOTIDE SEQUENCE [LARGE SCALE GENOMIC DNA]</scope>
    <source>
        <strain evidence="8 9">NIES-2499</strain>
    </source>
</reference>
<evidence type="ECO:0000256" key="2">
    <source>
        <dbReference type="ARBA" id="ARBA00022801"/>
    </source>
</evidence>
<sequence>MSAKPHEDGALSSKSSRSKTPVLPWMRVPIAIKPGSGLGVEELPGLEPCLAAALRNRLGFVELFAVQTAVWKETGGGLSTAHDMCIAAPTGSGKTLAYVLPVLNRLSRQSTSGMSNLQALVVLPTRDLACQVHSVFQALCPAVHLTLGLAAAQKTLAAEACLIMNPQMSGSAKLSSCIGPSFSSPMALLGPGITTDPVLQSCWSTLPGPSAIHSHTCVDVLVATPGRLVAHMQKTPGFTLRHLKFLVIDETDRLLKQSYQEWLPQVIDHLSAEHSSTAAGNDALSPRAGQEREPNLNQIMCDLPYSTSRVVKLVVSATLTRDPSKLQRLDLRNPRYIAASAADHRYHVPRSLQEFKVLCSDAGSKPQTLLALLKQLKGESTVVFASSVEMTHKVFLLLKASLEKPEEVAEFSSLMQVKQRAQSLLRFKAGHANVLVASDAMTRGMDVNVIKNVVNYDAPVYVKTYVHRAGRAARAGRAGRVFTLLRTEDVRHFKQMLHKADNTFVRDYRISREILESCSGSLRKAILQVQELLSEEAIHKNT</sequence>
<dbReference type="AlphaFoldDB" id="A0A250WXL7"/>
<dbReference type="PANTHER" id="PTHR24031">
    <property type="entry name" value="RNA HELICASE"/>
    <property type="match status" value="1"/>
</dbReference>
<dbReference type="Gene3D" id="3.40.50.300">
    <property type="entry name" value="P-loop containing nucleotide triphosphate hydrolases"/>
    <property type="match status" value="2"/>
</dbReference>
<evidence type="ECO:0000313" key="9">
    <source>
        <dbReference type="Proteomes" id="UP000232323"/>
    </source>
</evidence>
<dbReference type="GO" id="GO:0003724">
    <property type="term" value="F:RNA helicase activity"/>
    <property type="evidence" value="ECO:0007669"/>
    <property type="project" value="UniProtKB-EC"/>
</dbReference>
<dbReference type="Pfam" id="PF00270">
    <property type="entry name" value="DEAD"/>
    <property type="match status" value="2"/>
</dbReference>
<dbReference type="GO" id="GO:0003723">
    <property type="term" value="F:RNA binding"/>
    <property type="evidence" value="ECO:0007669"/>
    <property type="project" value="UniProtKB-UniRule"/>
</dbReference>
<dbReference type="STRING" id="1157962.A0A250WXL7"/>
<evidence type="ECO:0000256" key="3">
    <source>
        <dbReference type="ARBA" id="ARBA00022840"/>
    </source>
</evidence>
<dbReference type="InterPro" id="IPR001650">
    <property type="entry name" value="Helicase_C-like"/>
</dbReference>
<keyword evidence="2 5" id="KW-0378">Hydrolase</keyword>
<dbReference type="GO" id="GO:0005524">
    <property type="term" value="F:ATP binding"/>
    <property type="evidence" value="ECO:0007669"/>
    <property type="project" value="UniProtKB-UniRule"/>
</dbReference>
<accession>A0A250WXL7</accession>
<dbReference type="PROSITE" id="PS51192">
    <property type="entry name" value="HELICASE_ATP_BIND_1"/>
    <property type="match status" value="1"/>
</dbReference>
<dbReference type="EMBL" id="BEGY01000012">
    <property type="protein sequence ID" value="GAX75525.1"/>
    <property type="molecule type" value="Genomic_DNA"/>
</dbReference>
<evidence type="ECO:0000256" key="4">
    <source>
        <dbReference type="ARBA" id="ARBA00022884"/>
    </source>
</evidence>
<dbReference type="CDD" id="cd17956">
    <property type="entry name" value="DEADc_DDX51"/>
    <property type="match status" value="1"/>
</dbReference>
<keyword evidence="3 5" id="KW-0067">ATP-binding</keyword>
<dbReference type="OrthoDB" id="3370at2759"/>
<dbReference type="SMART" id="SM00487">
    <property type="entry name" value="DEXDc"/>
    <property type="match status" value="1"/>
</dbReference>
<dbReference type="Proteomes" id="UP000232323">
    <property type="component" value="Unassembled WGS sequence"/>
</dbReference>
<keyword evidence="5" id="KW-0347">Helicase</keyword>
<dbReference type="InterPro" id="IPR027417">
    <property type="entry name" value="P-loop_NTPase"/>
</dbReference>
<dbReference type="InterPro" id="IPR014001">
    <property type="entry name" value="Helicase_ATP-bd"/>
</dbReference>
<comment type="domain">
    <text evidence="5">The Q motif is unique to and characteristic of the DEAD box family of RNA helicases and controls ATP binding and hydrolysis.</text>
</comment>
<name>A0A250WXL7_9CHLO</name>
<keyword evidence="4 5" id="KW-0694">RNA-binding</keyword>
<evidence type="ECO:0000259" key="6">
    <source>
        <dbReference type="PROSITE" id="PS51192"/>
    </source>
</evidence>
<feature type="domain" description="Helicase ATP-binding" evidence="6">
    <location>
        <begin position="75"/>
        <end position="337"/>
    </location>
</feature>
<gene>
    <name evidence="8" type="ORF">CEUSTIGMA_g2968.t1</name>
</gene>
<dbReference type="InterPro" id="IPR011545">
    <property type="entry name" value="DEAD/DEAH_box_helicase_dom"/>
</dbReference>
<evidence type="ECO:0000256" key="5">
    <source>
        <dbReference type="RuleBase" id="RU365068"/>
    </source>
</evidence>
<keyword evidence="9" id="KW-1185">Reference proteome</keyword>
<comment type="catalytic activity">
    <reaction evidence="5">
        <text>ATP + H2O = ADP + phosphate + H(+)</text>
        <dbReference type="Rhea" id="RHEA:13065"/>
        <dbReference type="ChEBI" id="CHEBI:15377"/>
        <dbReference type="ChEBI" id="CHEBI:15378"/>
        <dbReference type="ChEBI" id="CHEBI:30616"/>
        <dbReference type="ChEBI" id="CHEBI:43474"/>
        <dbReference type="ChEBI" id="CHEBI:456216"/>
        <dbReference type="EC" id="3.6.4.13"/>
    </reaction>
</comment>
<dbReference type="SMART" id="SM00490">
    <property type="entry name" value="HELICc"/>
    <property type="match status" value="1"/>
</dbReference>
<dbReference type="EC" id="3.6.4.13" evidence="5"/>